<reference evidence="19 20" key="2">
    <citation type="submission" date="2009-06" db="EMBL/GenBank/DDBJ databases">
        <title>Molecular characterization of begomoviruses in Clerodendrum cyrtophyllum Turcz. in China.</title>
        <authorList>
            <person name="Li J."/>
            <person name="Zhou X."/>
        </authorList>
    </citation>
    <scope>NUCLEOTIDE SEQUENCE [LARGE SCALE GENOMIC DNA]</scope>
</reference>
<dbReference type="Pfam" id="PF01440">
    <property type="entry name" value="Gemini_AL2"/>
    <property type="match status" value="1"/>
</dbReference>
<keyword evidence="14 17" id="KW-0010">Activator</keyword>
<dbReference type="GeneID" id="37619405"/>
<keyword evidence="20" id="KW-1185">Reference proteome</keyword>
<evidence type="ECO:0000256" key="10">
    <source>
        <dbReference type="ARBA" id="ARBA00022723"/>
    </source>
</evidence>
<name>C5J9I6_9GEMI</name>
<keyword evidence="16" id="KW-0899">Viral immunoevasion</keyword>
<keyword evidence="9" id="KW-1090">Inhibition of host innate immune response by virus</keyword>
<evidence type="ECO:0000256" key="11">
    <source>
        <dbReference type="ARBA" id="ARBA00022771"/>
    </source>
</evidence>
<comment type="subcellular location">
    <subcellularLocation>
        <location evidence="2 17">Host cytoplasm</location>
    </subcellularLocation>
    <subcellularLocation>
        <location evidence="1 17">Host nucleus</location>
    </subcellularLocation>
</comment>
<evidence type="ECO:0000256" key="14">
    <source>
        <dbReference type="ARBA" id="ARBA00023159"/>
    </source>
</evidence>
<evidence type="ECO:0000256" key="15">
    <source>
        <dbReference type="ARBA" id="ARBA00023200"/>
    </source>
</evidence>
<dbReference type="GO" id="GO:0003677">
    <property type="term" value="F:DNA binding"/>
    <property type="evidence" value="ECO:0007669"/>
    <property type="project" value="UniProtKB-KW"/>
</dbReference>
<dbReference type="GO" id="GO:0008270">
    <property type="term" value="F:zinc ion binding"/>
    <property type="evidence" value="ECO:0007669"/>
    <property type="project" value="UniProtKB-KW"/>
</dbReference>
<evidence type="ECO:0000256" key="18">
    <source>
        <dbReference type="SAM" id="MobiDB-lite"/>
    </source>
</evidence>
<evidence type="ECO:0000256" key="6">
    <source>
        <dbReference type="ARBA" id="ARBA00022553"/>
    </source>
</evidence>
<evidence type="ECO:0000256" key="9">
    <source>
        <dbReference type="ARBA" id="ARBA00022632"/>
    </source>
</evidence>
<dbReference type="Proteomes" id="UP000240415">
    <property type="component" value="Segment DNA A"/>
</dbReference>
<gene>
    <name evidence="19" type="primary">AC2</name>
</gene>
<evidence type="ECO:0000256" key="12">
    <source>
        <dbReference type="ARBA" id="ARBA00022833"/>
    </source>
</evidence>
<dbReference type="EMBL" id="FN396966">
    <property type="protein sequence ID" value="CAZ40065.1"/>
    <property type="molecule type" value="Genomic_DNA"/>
</dbReference>
<evidence type="ECO:0000256" key="2">
    <source>
        <dbReference type="ARBA" id="ARBA00004192"/>
    </source>
</evidence>
<accession>C5J9I6</accession>
<dbReference type="InterPro" id="IPR000942">
    <property type="entry name" value="Gemini_AL2"/>
</dbReference>
<keyword evidence="7 17" id="KW-1048">Host nucleus</keyword>
<evidence type="ECO:0000256" key="13">
    <source>
        <dbReference type="ARBA" id="ARBA00023125"/>
    </source>
</evidence>
<comment type="similarity">
    <text evidence="3 17">Belongs to the geminiviridae transcriptional activator protein family.</text>
</comment>
<keyword evidence="8 17" id="KW-0945">Host-virus interaction</keyword>
<dbReference type="GO" id="GO:0052170">
    <property type="term" value="P:symbiont-mediated suppression of host innate immune response"/>
    <property type="evidence" value="ECO:0007669"/>
    <property type="project" value="UniProtKB-KW"/>
</dbReference>
<keyword evidence="6" id="KW-0597">Phosphoprotein</keyword>
<feature type="region of interest" description="Disordered" evidence="18">
    <location>
        <begin position="69"/>
        <end position="110"/>
    </location>
</feature>
<keyword evidence="11 17" id="KW-0863">Zinc-finger</keyword>
<keyword evidence="5 17" id="KW-0941">Suppressor of RNA silencing</keyword>
<evidence type="ECO:0000256" key="4">
    <source>
        <dbReference type="ARBA" id="ARBA00014388"/>
    </source>
</evidence>
<keyword evidence="10 17" id="KW-0479">Metal-binding</keyword>
<evidence type="ECO:0000256" key="5">
    <source>
        <dbReference type="ARBA" id="ARBA00022463"/>
    </source>
</evidence>
<dbReference type="GO" id="GO:0030430">
    <property type="term" value="C:host cell cytoplasm"/>
    <property type="evidence" value="ECO:0007669"/>
    <property type="project" value="UniProtKB-SubCell"/>
</dbReference>
<dbReference type="KEGG" id="vg:37619405"/>
<evidence type="ECO:0000256" key="17">
    <source>
        <dbReference type="RuleBase" id="RU363028"/>
    </source>
</evidence>
<dbReference type="GO" id="GO:0005198">
    <property type="term" value="F:structural molecule activity"/>
    <property type="evidence" value="ECO:0007669"/>
    <property type="project" value="InterPro"/>
</dbReference>
<dbReference type="RefSeq" id="YP_009508116.1">
    <property type="nucleotide sequence ID" value="NC_038876.1"/>
</dbReference>
<evidence type="ECO:0000256" key="16">
    <source>
        <dbReference type="ARBA" id="ARBA00023280"/>
    </source>
</evidence>
<evidence type="ECO:0000256" key="1">
    <source>
        <dbReference type="ARBA" id="ARBA00004147"/>
    </source>
</evidence>
<comment type="domain">
    <text evidence="17">The zinc finger and the transactivation region are involved in PTGS suppression.</text>
</comment>
<proteinExistence type="inferred from homology"/>
<keyword evidence="12 17" id="KW-0862">Zinc</keyword>
<dbReference type="PRINTS" id="PR00230">
    <property type="entry name" value="GEMCOATAL2"/>
</dbReference>
<evidence type="ECO:0000313" key="19">
    <source>
        <dbReference type="EMBL" id="CAZ40065.1"/>
    </source>
</evidence>
<organism evidence="19 20">
    <name type="scientific">Clerodendrum golden mosaic Jiangsu virus</name>
    <dbReference type="NCBI Taxonomy" id="649509"/>
    <lineage>
        <taxon>Viruses</taxon>
        <taxon>Monodnaviria</taxon>
        <taxon>Shotokuvirae</taxon>
        <taxon>Cressdnaviricota</taxon>
        <taxon>Repensiviricetes</taxon>
        <taxon>Geplafuvirales</taxon>
        <taxon>Geminiviridae</taxon>
        <taxon>Begomovirus</taxon>
        <taxon>Begomovirus clerodendrumjiangsuense</taxon>
    </lineage>
</organism>
<comment type="function">
    <text evidence="17">Strong activator of the late viral genes promoters. Acts as a suppressor of RNA-mediated gene silencing, also known as post-transcriptional gene silencing (PTGS), a mechanism of plant viral defense that limits the accumulation of viral RNAs. Also suppresses the host basal defense by interacting with and inhibiting SNF1 kinase, a key regulator of cell metabolism implicated in innate antiviral defense. Determines pathogenicity.</text>
</comment>
<keyword evidence="15 17" id="KW-1035">Host cytoplasm</keyword>
<evidence type="ECO:0000256" key="3">
    <source>
        <dbReference type="ARBA" id="ARBA00007672"/>
    </source>
</evidence>
<dbReference type="GO" id="GO:0042025">
    <property type="term" value="C:host cell nucleus"/>
    <property type="evidence" value="ECO:0007669"/>
    <property type="project" value="UniProtKB-SubCell"/>
</dbReference>
<evidence type="ECO:0000313" key="20">
    <source>
        <dbReference type="Proteomes" id="UP000240415"/>
    </source>
</evidence>
<sequence>MQHSSPSRSHYTPIKVIHKQAKRPIRRKRIDLACGCSIYKSVDCEHHGFTHRGVHHCSSSDEWRTYMGYRQSPLFQDPKPPQETVQHEPRHHTNSSPIQPQPKEGVGDSQVFSQLEDLHSFTSSDIAFLKGI</sequence>
<evidence type="ECO:0000256" key="8">
    <source>
        <dbReference type="ARBA" id="ARBA00022581"/>
    </source>
</evidence>
<evidence type="ECO:0000256" key="7">
    <source>
        <dbReference type="ARBA" id="ARBA00022562"/>
    </source>
</evidence>
<protein>
    <recommendedName>
        <fullName evidence="4 17">Transcriptional activator protein</fullName>
        <shortName evidence="17">TrAP</shortName>
    </recommendedName>
</protein>
<dbReference type="OrthoDB" id="11041at10239"/>
<reference evidence="19 20" key="1">
    <citation type="submission" date="2009-05" db="EMBL/GenBank/DDBJ databases">
        <authorList>
            <person name="Zhou X.P."/>
        </authorList>
    </citation>
    <scope>NUCLEOTIDE SEQUENCE [LARGE SCALE GENOMIC DNA]</scope>
</reference>
<comment type="subunit">
    <text evidence="17">Monomer. Homodimer. Homooligomer. Self-interaction correlates with nuclear localization and efficient activation of transcription.</text>
</comment>
<keyword evidence="13 17" id="KW-0238">DNA-binding</keyword>
<dbReference type="GO" id="GO:0019028">
    <property type="term" value="C:viral capsid"/>
    <property type="evidence" value="ECO:0007669"/>
    <property type="project" value="InterPro"/>
</dbReference>